<sequence>MKILEADAAVAKQVDFLKLKKKSLKNKCFESNSSRNPRRDLADRGDQKFSDKPEDYFYFENYIPESFLKDLKLDVEEESRPKLIAWLGNNIVSE</sequence>
<evidence type="ECO:0000313" key="2">
    <source>
        <dbReference type="Proteomes" id="UP000827872"/>
    </source>
</evidence>
<gene>
    <name evidence="1" type="ORF">K3G42_020206</name>
</gene>
<accession>A0ACB8EI36</accession>
<evidence type="ECO:0000313" key="1">
    <source>
        <dbReference type="EMBL" id="KAH7992178.1"/>
    </source>
</evidence>
<organism evidence="1 2">
    <name type="scientific">Sphaerodactylus townsendi</name>
    <dbReference type="NCBI Taxonomy" id="933632"/>
    <lineage>
        <taxon>Eukaryota</taxon>
        <taxon>Metazoa</taxon>
        <taxon>Chordata</taxon>
        <taxon>Craniata</taxon>
        <taxon>Vertebrata</taxon>
        <taxon>Euteleostomi</taxon>
        <taxon>Lepidosauria</taxon>
        <taxon>Squamata</taxon>
        <taxon>Bifurcata</taxon>
        <taxon>Gekkota</taxon>
        <taxon>Sphaerodactylidae</taxon>
        <taxon>Sphaerodactylus</taxon>
    </lineage>
</organism>
<dbReference type="Proteomes" id="UP000827872">
    <property type="component" value="Linkage Group LG03"/>
</dbReference>
<dbReference type="EMBL" id="CM037616">
    <property type="protein sequence ID" value="KAH7992178.1"/>
    <property type="molecule type" value="Genomic_DNA"/>
</dbReference>
<keyword evidence="2" id="KW-1185">Reference proteome</keyword>
<comment type="caution">
    <text evidence="1">The sequence shown here is derived from an EMBL/GenBank/DDBJ whole genome shotgun (WGS) entry which is preliminary data.</text>
</comment>
<protein>
    <submittedName>
        <fullName evidence="1">Uncharacterized protein</fullName>
    </submittedName>
</protein>
<reference evidence="1" key="1">
    <citation type="submission" date="2021-08" db="EMBL/GenBank/DDBJ databases">
        <title>The first chromosome-level gecko genome reveals the dynamic sex chromosomes of Neotropical dwarf geckos (Sphaerodactylidae: Sphaerodactylus).</title>
        <authorList>
            <person name="Pinto B.J."/>
            <person name="Keating S.E."/>
            <person name="Gamble T."/>
        </authorList>
    </citation>
    <scope>NUCLEOTIDE SEQUENCE</scope>
    <source>
        <strain evidence="1">TG3544</strain>
    </source>
</reference>
<proteinExistence type="predicted"/>
<name>A0ACB8EI36_9SAUR</name>